<evidence type="ECO:0000256" key="2">
    <source>
        <dbReference type="ARBA" id="ARBA00022475"/>
    </source>
</evidence>
<dbReference type="EMBL" id="VOEI01000002">
    <property type="protein sequence ID" value="TWR27019.1"/>
    <property type="molecule type" value="Genomic_DNA"/>
</dbReference>
<evidence type="ECO:0000256" key="7">
    <source>
        <dbReference type="ARBA" id="ARBA00023136"/>
    </source>
</evidence>
<dbReference type="InterPro" id="IPR038731">
    <property type="entry name" value="RgtA/B/C-like"/>
</dbReference>
<dbReference type="PANTHER" id="PTHR33908">
    <property type="entry name" value="MANNOSYLTRANSFERASE YKCB-RELATED"/>
    <property type="match status" value="1"/>
</dbReference>
<dbReference type="PANTHER" id="PTHR33908:SF11">
    <property type="entry name" value="MEMBRANE PROTEIN"/>
    <property type="match status" value="1"/>
</dbReference>
<keyword evidence="6 8" id="KW-1133">Transmembrane helix</keyword>
<proteinExistence type="predicted"/>
<gene>
    <name evidence="10" type="ORF">FPZ42_08275</name>
</gene>
<sequence>MGTKRNSINFVIICFALAKLLMHFAANGNYGLHADELYYLALSNKPQWGYIDNGPFIVWMVKLSGFLFGESLFAWRLLPSLAGTAILILTGKMAERLGGGKPAVVAACMAVLCSPAFTATTYLLQPVIFDQFFWTAIAYCIISYNATKHTKYLYLAAACTGLGLLNKYSILLYLAFFVLPLILSIKQLRKPVNFFVCLAIITIIILPNVTWQINHGFPVFNYLNVVTHRHIYSSLGDFIFQLVFFHGAAMAVWLAGVAYLLTTKDCIKQYRVAGYGFLIMLPVLYLLNGKLYYIMGAFPFLMAIGGVCWEKMLVRAAAAVKISLVSSLALVALIALPVVLPILPLPMTKQYIGLMKNYTPITQPLVWEDGRIHPLPQYFSDMLSWQDMATKVIKAARRSGGHESIPVVYTESYAAAGAICYYSKKPLILVADANSFAQWSPITLPPRIIYISQENLKIVSSYADAVTRFNGITDDCASASQLHIYLLSGPSSRFTDRYRTNKSKFVADRKPLISEDIKLTAERLVY</sequence>
<name>A0A563U6T6_9SPHI</name>
<reference evidence="10 11" key="1">
    <citation type="submission" date="2019-07" db="EMBL/GenBank/DDBJ databases">
        <authorList>
            <person name="Kim J."/>
        </authorList>
    </citation>
    <scope>NUCLEOTIDE SEQUENCE [LARGE SCALE GENOMIC DNA]</scope>
    <source>
        <strain evidence="10 11">MJ1a</strain>
    </source>
</reference>
<keyword evidence="7 8" id="KW-0472">Membrane</keyword>
<dbReference type="InterPro" id="IPR050297">
    <property type="entry name" value="LipidA_mod_glycosyltrf_83"/>
</dbReference>
<protein>
    <submittedName>
        <fullName evidence="10">Glycosyltransferase family 39 protein</fullName>
    </submittedName>
</protein>
<feature type="transmembrane region" description="Helical" evidence="8">
    <location>
        <begin position="293"/>
        <end position="310"/>
    </location>
</feature>
<feature type="transmembrane region" description="Helical" evidence="8">
    <location>
        <begin position="192"/>
        <end position="213"/>
    </location>
</feature>
<keyword evidence="5 8" id="KW-0812">Transmembrane</keyword>
<evidence type="ECO:0000313" key="11">
    <source>
        <dbReference type="Proteomes" id="UP000318010"/>
    </source>
</evidence>
<keyword evidence="2" id="KW-1003">Cell membrane</keyword>
<keyword evidence="4 10" id="KW-0808">Transferase</keyword>
<evidence type="ECO:0000256" key="4">
    <source>
        <dbReference type="ARBA" id="ARBA00022679"/>
    </source>
</evidence>
<organism evidence="10 11">
    <name type="scientific">Mucilaginibacter achroorhodeus</name>
    <dbReference type="NCBI Taxonomy" id="2599294"/>
    <lineage>
        <taxon>Bacteria</taxon>
        <taxon>Pseudomonadati</taxon>
        <taxon>Bacteroidota</taxon>
        <taxon>Sphingobacteriia</taxon>
        <taxon>Sphingobacteriales</taxon>
        <taxon>Sphingobacteriaceae</taxon>
        <taxon>Mucilaginibacter</taxon>
    </lineage>
</organism>
<keyword evidence="3" id="KW-0328">Glycosyltransferase</keyword>
<feature type="transmembrane region" description="Helical" evidence="8">
    <location>
        <begin position="168"/>
        <end position="185"/>
    </location>
</feature>
<dbReference type="Pfam" id="PF13231">
    <property type="entry name" value="PMT_2"/>
    <property type="match status" value="1"/>
</dbReference>
<comment type="caution">
    <text evidence="10">The sequence shown here is derived from an EMBL/GenBank/DDBJ whole genome shotgun (WGS) entry which is preliminary data.</text>
</comment>
<dbReference type="AlphaFoldDB" id="A0A563U6T6"/>
<feature type="transmembrane region" description="Helical" evidence="8">
    <location>
        <begin position="73"/>
        <end position="91"/>
    </location>
</feature>
<evidence type="ECO:0000256" key="6">
    <source>
        <dbReference type="ARBA" id="ARBA00022989"/>
    </source>
</evidence>
<feature type="transmembrane region" description="Helical" evidence="8">
    <location>
        <begin position="322"/>
        <end position="343"/>
    </location>
</feature>
<comment type="subcellular location">
    <subcellularLocation>
        <location evidence="1">Cell membrane</location>
        <topology evidence="1">Multi-pass membrane protein</topology>
    </subcellularLocation>
</comment>
<evidence type="ECO:0000313" key="10">
    <source>
        <dbReference type="EMBL" id="TWR27019.1"/>
    </source>
</evidence>
<dbReference type="OrthoDB" id="9813729at2"/>
<evidence type="ECO:0000256" key="1">
    <source>
        <dbReference type="ARBA" id="ARBA00004651"/>
    </source>
</evidence>
<evidence type="ECO:0000259" key="9">
    <source>
        <dbReference type="Pfam" id="PF13231"/>
    </source>
</evidence>
<dbReference type="GO" id="GO:0005886">
    <property type="term" value="C:plasma membrane"/>
    <property type="evidence" value="ECO:0007669"/>
    <property type="project" value="UniProtKB-SubCell"/>
</dbReference>
<evidence type="ECO:0000256" key="5">
    <source>
        <dbReference type="ARBA" id="ARBA00022692"/>
    </source>
</evidence>
<evidence type="ECO:0000256" key="8">
    <source>
        <dbReference type="SAM" id="Phobius"/>
    </source>
</evidence>
<keyword evidence="11" id="KW-1185">Reference proteome</keyword>
<feature type="transmembrane region" description="Helical" evidence="8">
    <location>
        <begin position="103"/>
        <end position="124"/>
    </location>
</feature>
<feature type="transmembrane region" description="Helical" evidence="8">
    <location>
        <begin position="238"/>
        <end position="261"/>
    </location>
</feature>
<feature type="domain" description="Glycosyltransferase RgtA/B/C/D-like" evidence="9">
    <location>
        <begin position="52"/>
        <end position="211"/>
    </location>
</feature>
<dbReference type="GO" id="GO:0009103">
    <property type="term" value="P:lipopolysaccharide biosynthetic process"/>
    <property type="evidence" value="ECO:0007669"/>
    <property type="project" value="UniProtKB-ARBA"/>
</dbReference>
<dbReference type="RefSeq" id="WP_146270234.1">
    <property type="nucleotide sequence ID" value="NZ_VOEI01000002.1"/>
</dbReference>
<evidence type="ECO:0000256" key="3">
    <source>
        <dbReference type="ARBA" id="ARBA00022676"/>
    </source>
</evidence>
<dbReference type="Proteomes" id="UP000318010">
    <property type="component" value="Unassembled WGS sequence"/>
</dbReference>
<feature type="transmembrane region" description="Helical" evidence="8">
    <location>
        <begin position="270"/>
        <end position="287"/>
    </location>
</feature>
<dbReference type="GO" id="GO:0016763">
    <property type="term" value="F:pentosyltransferase activity"/>
    <property type="evidence" value="ECO:0007669"/>
    <property type="project" value="TreeGrafter"/>
</dbReference>
<accession>A0A563U6T6</accession>
<feature type="transmembrane region" description="Helical" evidence="8">
    <location>
        <begin position="7"/>
        <end position="26"/>
    </location>
</feature>